<dbReference type="CDD" id="cd09917">
    <property type="entry name" value="F-box_SF"/>
    <property type="match status" value="1"/>
</dbReference>
<dbReference type="AlphaFoldDB" id="A0A814PF28"/>
<evidence type="ECO:0000313" key="3">
    <source>
        <dbReference type="Proteomes" id="UP000663870"/>
    </source>
</evidence>
<dbReference type="Gene3D" id="3.80.10.10">
    <property type="entry name" value="Ribonuclease Inhibitor"/>
    <property type="match status" value="1"/>
</dbReference>
<dbReference type="Gene3D" id="1.20.1280.50">
    <property type="match status" value="1"/>
</dbReference>
<accession>A0A814PF28</accession>
<protein>
    <recommendedName>
        <fullName evidence="1">F-box domain-containing protein</fullName>
    </recommendedName>
</protein>
<sequence>MPTKVIPSLRTLPVELLYRILEYLDVQTILLSLRKVCTKFYTITENFDRYKLDLSSSTKHDFHLIWHLIHPESVMSIIVSDGEKTPGQINLFFSLFQIQQFIRLRSLTLNHIDCKDLNEILHDILHCSLLSLSFHTRGKRNKSTLRLLSMFTTRSSLRQLSINTHAHHVAEIFSSIQSNLQHLNIGTCTYEEYHKILRHCPHLRTLIIDDCWMTDIDETNSIGSRGIFYPQLISLTFKDTNRSMIQLHLLLSFTPSLTYLKLINFPFAHNSLIDGYEWEIFITRKLLLLKKFEFLFHQQLLRTYNSSSDIESLLLPFRTSFWLEEKHWFVICDYIKSCHQTKFYSIPYCPISFDYHLDPDHISLSTSMIKTYDPIIMDNIHCLSLNLTELKSKGMRKLVCSINLIVQVEQASYHFEINRTEMRETGNEIELRNFCRV</sequence>
<evidence type="ECO:0000313" key="2">
    <source>
        <dbReference type="EMBL" id="CAF1102827.1"/>
    </source>
</evidence>
<dbReference type="PROSITE" id="PS50181">
    <property type="entry name" value="FBOX"/>
    <property type="match status" value="1"/>
</dbReference>
<reference evidence="2" key="1">
    <citation type="submission" date="2021-02" db="EMBL/GenBank/DDBJ databases">
        <authorList>
            <person name="Nowell W R."/>
        </authorList>
    </citation>
    <scope>NUCLEOTIDE SEQUENCE</scope>
</reference>
<organism evidence="2 3">
    <name type="scientific">Rotaria sordida</name>
    <dbReference type="NCBI Taxonomy" id="392033"/>
    <lineage>
        <taxon>Eukaryota</taxon>
        <taxon>Metazoa</taxon>
        <taxon>Spiralia</taxon>
        <taxon>Gnathifera</taxon>
        <taxon>Rotifera</taxon>
        <taxon>Eurotatoria</taxon>
        <taxon>Bdelloidea</taxon>
        <taxon>Philodinida</taxon>
        <taxon>Philodinidae</taxon>
        <taxon>Rotaria</taxon>
    </lineage>
</organism>
<keyword evidence="3" id="KW-1185">Reference proteome</keyword>
<dbReference type="InterPro" id="IPR001810">
    <property type="entry name" value="F-box_dom"/>
</dbReference>
<feature type="domain" description="F-box" evidence="1">
    <location>
        <begin position="6"/>
        <end position="54"/>
    </location>
</feature>
<proteinExistence type="predicted"/>
<evidence type="ECO:0000259" key="1">
    <source>
        <dbReference type="PROSITE" id="PS50181"/>
    </source>
</evidence>
<dbReference type="InterPro" id="IPR032675">
    <property type="entry name" value="LRR_dom_sf"/>
</dbReference>
<comment type="caution">
    <text evidence="2">The sequence shown here is derived from an EMBL/GenBank/DDBJ whole genome shotgun (WGS) entry which is preliminary data.</text>
</comment>
<dbReference type="EMBL" id="CAJNOL010000526">
    <property type="protein sequence ID" value="CAF1102827.1"/>
    <property type="molecule type" value="Genomic_DNA"/>
</dbReference>
<dbReference type="SMART" id="SM00256">
    <property type="entry name" value="FBOX"/>
    <property type="match status" value="1"/>
</dbReference>
<dbReference type="Proteomes" id="UP000663870">
    <property type="component" value="Unassembled WGS sequence"/>
</dbReference>
<dbReference type="Pfam" id="PF12937">
    <property type="entry name" value="F-box-like"/>
    <property type="match status" value="1"/>
</dbReference>
<gene>
    <name evidence="2" type="ORF">JXQ802_LOCUS19295</name>
</gene>
<name>A0A814PF28_9BILA</name>
<dbReference type="SUPFAM" id="SSF52047">
    <property type="entry name" value="RNI-like"/>
    <property type="match status" value="1"/>
</dbReference>